<feature type="disulfide bond" evidence="8">
    <location>
        <begin position="66"/>
        <end position="81"/>
    </location>
</feature>
<feature type="signal peptide" evidence="8">
    <location>
        <begin position="1"/>
        <end position="29"/>
    </location>
</feature>
<keyword evidence="6 8" id="KW-0722">Serine protease inhibitor</keyword>
<evidence type="ECO:0000313" key="12">
    <source>
        <dbReference type="Proteomes" id="UP000595046"/>
    </source>
</evidence>
<dbReference type="Proteomes" id="UP000595046">
    <property type="component" value="Chromosome"/>
</dbReference>
<evidence type="ECO:0000259" key="10">
    <source>
        <dbReference type="Pfam" id="PF00720"/>
    </source>
</evidence>
<evidence type="ECO:0000256" key="4">
    <source>
        <dbReference type="ARBA" id="ARBA00022525"/>
    </source>
</evidence>
<reference evidence="12" key="1">
    <citation type="submission" date="2020-02" db="EMBL/GenBank/DDBJ databases">
        <title>Streptomyces sp. ASO4wet.</title>
        <authorList>
            <person name="Risdian C."/>
            <person name="Landwehr W."/>
            <person name="Schupp P."/>
            <person name="Wink J."/>
        </authorList>
    </citation>
    <scope>NUCLEOTIDE SEQUENCE [LARGE SCALE GENOMIC DNA]</scope>
    <source>
        <strain evidence="12">ASO4wet</strain>
    </source>
</reference>
<accession>A0A7T1T308</accession>
<dbReference type="Pfam" id="PF00720">
    <property type="entry name" value="SSI"/>
    <property type="match status" value="1"/>
</dbReference>
<dbReference type="GO" id="GO:0005576">
    <property type="term" value="C:extracellular region"/>
    <property type="evidence" value="ECO:0007669"/>
    <property type="project" value="UniProtKB-SubCell"/>
</dbReference>
<protein>
    <recommendedName>
        <fullName evidence="8">Probable subtilase-type protease inhibitor</fullName>
    </recommendedName>
</protein>
<dbReference type="InterPro" id="IPR000691">
    <property type="entry name" value="Prot_inh_I16_SSI"/>
</dbReference>
<keyword evidence="4 8" id="KW-0964">Secreted</keyword>
<feature type="domain" description="Subtilisin inhibitor" evidence="10">
    <location>
        <begin position="39"/>
        <end position="131"/>
    </location>
</feature>
<proteinExistence type="inferred from homology"/>
<organism evidence="11 12">
    <name type="scientific">Streptomyces bathyalis</name>
    <dbReference type="NCBI Taxonomy" id="2710756"/>
    <lineage>
        <taxon>Bacteria</taxon>
        <taxon>Bacillati</taxon>
        <taxon>Actinomycetota</taxon>
        <taxon>Actinomycetes</taxon>
        <taxon>Kitasatosporales</taxon>
        <taxon>Streptomycetaceae</taxon>
        <taxon>Streptomyces</taxon>
    </lineage>
</organism>
<dbReference type="GO" id="GO:0004867">
    <property type="term" value="F:serine-type endopeptidase inhibitor activity"/>
    <property type="evidence" value="ECO:0007669"/>
    <property type="project" value="UniProtKB-UniRule"/>
</dbReference>
<dbReference type="PROSITE" id="PS51257">
    <property type="entry name" value="PROKAR_LIPOPROTEIN"/>
    <property type="match status" value="1"/>
</dbReference>
<evidence type="ECO:0000256" key="1">
    <source>
        <dbReference type="ARBA" id="ARBA00004613"/>
    </source>
</evidence>
<comment type="subcellular location">
    <subcellularLocation>
        <location evidence="1 8">Secreted</location>
    </subcellularLocation>
</comment>
<keyword evidence="12" id="KW-1185">Reference proteome</keyword>
<sequence length="144" mass="14273" precursor="true">MRFSVKVLGTAATVAAGCLAGLGGGVAHAAPAGADSVYAPSALVLTVGKGSDAATSVVQRAVVLNCAPTAGGSHPSAARACADVNAVGGRFQELLAAGTPGMCTRIWDPVVVTADGVWKGQRVSWQHTFGNSCTQKAGGSVFDF</sequence>
<dbReference type="SUPFAM" id="SSF55399">
    <property type="entry name" value="Subtilisin inhibitor"/>
    <property type="match status" value="1"/>
</dbReference>
<comment type="subunit">
    <text evidence="3 8">Homodimer.</text>
</comment>
<evidence type="ECO:0000256" key="2">
    <source>
        <dbReference type="ARBA" id="ARBA00010472"/>
    </source>
</evidence>
<keyword evidence="5 8" id="KW-0646">Protease inhibitor</keyword>
<evidence type="ECO:0000256" key="8">
    <source>
        <dbReference type="HAMAP-Rule" id="MF_00778"/>
    </source>
</evidence>
<dbReference type="KEGG" id="sbat:G4Z16_02600"/>
<evidence type="ECO:0000256" key="7">
    <source>
        <dbReference type="ARBA" id="ARBA00023157"/>
    </source>
</evidence>
<name>A0A7T1T308_9ACTN</name>
<dbReference type="InterPro" id="IPR036819">
    <property type="entry name" value="Subtilisin_inhibitor-like_sf"/>
</dbReference>
<dbReference type="PRINTS" id="PR00294">
    <property type="entry name" value="SSBTLNINHBTR"/>
</dbReference>
<evidence type="ECO:0000313" key="11">
    <source>
        <dbReference type="EMBL" id="QPP05467.1"/>
    </source>
</evidence>
<dbReference type="AlphaFoldDB" id="A0A7T1T308"/>
<feature type="site" description="Reactive bond" evidence="8">
    <location>
        <begin position="105"/>
        <end position="106"/>
    </location>
</feature>
<keyword evidence="8" id="KW-0732">Signal</keyword>
<evidence type="ECO:0000256" key="6">
    <source>
        <dbReference type="ARBA" id="ARBA00022900"/>
    </source>
</evidence>
<evidence type="ECO:0000256" key="3">
    <source>
        <dbReference type="ARBA" id="ARBA00011738"/>
    </source>
</evidence>
<evidence type="ECO:0000256" key="5">
    <source>
        <dbReference type="ARBA" id="ARBA00022690"/>
    </source>
</evidence>
<comment type="function">
    <text evidence="8">Strong inhibitor of bacterial serine proteases such as subtilisin.</text>
</comment>
<dbReference type="Gene3D" id="3.30.350.10">
    <property type="entry name" value="Subtilisin inhibitor-like"/>
    <property type="match status" value="1"/>
</dbReference>
<gene>
    <name evidence="8" type="primary">sti</name>
    <name evidence="11" type="ORF">G4Z16_02600</name>
</gene>
<comment type="similarity">
    <text evidence="2 8 9">Belongs to the protease inhibitor I16 (SSI) family.</text>
</comment>
<feature type="chain" id="PRO_5033173860" description="Probable subtilase-type protease inhibitor" evidence="8">
    <location>
        <begin position="30"/>
        <end position="144"/>
    </location>
</feature>
<dbReference type="InterPro" id="IPR023549">
    <property type="entry name" value="Subtilisin_inhibitor"/>
</dbReference>
<feature type="disulfide bond" evidence="8">
    <location>
        <begin position="103"/>
        <end position="133"/>
    </location>
</feature>
<dbReference type="HAMAP" id="MF_00778">
    <property type="entry name" value="SSI"/>
    <property type="match status" value="1"/>
</dbReference>
<dbReference type="EMBL" id="CP048882">
    <property type="protein sequence ID" value="QPP05467.1"/>
    <property type="molecule type" value="Genomic_DNA"/>
</dbReference>
<dbReference type="RefSeq" id="WP_197348978.1">
    <property type="nucleotide sequence ID" value="NZ_CP048882.1"/>
</dbReference>
<evidence type="ECO:0000256" key="9">
    <source>
        <dbReference type="RuleBase" id="RU003471"/>
    </source>
</evidence>
<keyword evidence="7 8" id="KW-1015">Disulfide bond</keyword>